<dbReference type="EMBL" id="CP134501">
    <property type="protein sequence ID" value="WNF31622.1"/>
    <property type="molecule type" value="Genomic_DNA"/>
</dbReference>
<keyword evidence="2" id="KW-1185">Reference proteome</keyword>
<dbReference type="Proteomes" id="UP001303701">
    <property type="component" value="Chromosome"/>
</dbReference>
<gene>
    <name evidence="1" type="ORF">RI196_09885</name>
</gene>
<name>A0ABY9WC25_9BACI</name>
<evidence type="ECO:0000313" key="1">
    <source>
        <dbReference type="EMBL" id="WNF31622.1"/>
    </source>
</evidence>
<organism evidence="1 2">
    <name type="scientific">Aeribacillus composti</name>
    <dbReference type="NCBI Taxonomy" id="1868734"/>
    <lineage>
        <taxon>Bacteria</taxon>
        <taxon>Bacillati</taxon>
        <taxon>Bacillota</taxon>
        <taxon>Bacilli</taxon>
        <taxon>Bacillales</taxon>
        <taxon>Bacillaceae</taxon>
        <taxon>Aeribacillus</taxon>
    </lineage>
</organism>
<sequence>MGAKNKVIAGDYEGKEVFQSFGSVFIIIGFTKTIELTKDIVEEYEVLDETKRKSVVSAVGRGLVGSFLLGPAGLLAGLSAKSKGVHVVAIKFKDGKKSLLEINDKIYSALMKKLF</sequence>
<protein>
    <submittedName>
        <fullName evidence="1">Uncharacterized protein</fullName>
    </submittedName>
</protein>
<proteinExistence type="predicted"/>
<dbReference type="RefSeq" id="WP_311066155.1">
    <property type="nucleotide sequence ID" value="NZ_CP134501.1"/>
</dbReference>
<reference evidence="1 2" key="1">
    <citation type="submission" date="2023-09" db="EMBL/GenBank/DDBJ databases">
        <title>Different Types of Thermotolerant Ring-Cleaving Dioxygenases derived from Aeribacillus composti HB-1 applied for multiple aromatic hydrocarbons removal.</title>
        <authorList>
            <person name="Cao L."/>
            <person name="Li M."/>
            <person name="Ma T."/>
        </authorList>
    </citation>
    <scope>NUCLEOTIDE SEQUENCE [LARGE SCALE GENOMIC DNA]</scope>
    <source>
        <strain evidence="1 2">HB-1</strain>
    </source>
</reference>
<dbReference type="GeneID" id="301126283"/>
<evidence type="ECO:0000313" key="2">
    <source>
        <dbReference type="Proteomes" id="UP001303701"/>
    </source>
</evidence>
<accession>A0ABY9WC25</accession>